<name>G7Y2R0_CLOSI</name>
<proteinExistence type="predicted"/>
<protein>
    <submittedName>
        <fullName evidence="2">Uncharacterized protein</fullName>
    </submittedName>
</protein>
<dbReference type="AlphaFoldDB" id="G7Y2R0"/>
<sequence length="500" mass="56398">MVSTSLRTILLSLAFLPFSNGNTVKTLAFEVALKQPGDIPGQWTDFFRDWSVQNISHQDVCFGFHQVKKQLTDRFRQFPFLFCGVTSKGQAAVRLYFDASNLGTQKLAVDCHAKDLASTLNHRSLASSQHLVSVTAPKSTTTIYVTTMNVARLPNRATDFWAADEQLRKEITEKAIMVSPIAIFGESTEDVFNENYFVVFEEAVLPSAVWSSSSEWESRLNKSFYVGEYLFAIKNWQITDTRLLRSNEPPRLQRNCRVSTLNDVSVIPVAFRMPNTKLHLQELSDAFKASRWEISKDKKVTVGTLATLDIVEGAWIYGRVFDTSPGKVEKMTVKFAIKELSLRSVDLEAIKVLKCEEHLEAYSLKASFEFFIPIGNQRLLAKNLPKAHSAEYDNIIEFSEIFLREDLLRELNLHTAVLDVHVSELAVSGSYIIACGSVNFKTTQLLNILTDLDEENLVKSFNEKFEGDEILKLQALYMENHVLVCGKGSTQATDDSDTRA</sequence>
<keyword evidence="3" id="KW-1185">Reference proteome</keyword>
<gene>
    <name evidence="2" type="ORF">CLF_100128</name>
</gene>
<reference evidence="2" key="1">
    <citation type="journal article" date="2011" name="Genome Biol.">
        <title>The draft genome of the carcinogenic human liver fluke Clonorchis sinensis.</title>
        <authorList>
            <person name="Wang X."/>
            <person name="Chen W."/>
            <person name="Huang Y."/>
            <person name="Sun J."/>
            <person name="Men J."/>
            <person name="Liu H."/>
            <person name="Luo F."/>
            <person name="Guo L."/>
            <person name="Lv X."/>
            <person name="Deng C."/>
            <person name="Zhou C."/>
            <person name="Fan Y."/>
            <person name="Li X."/>
            <person name="Huang L."/>
            <person name="Hu Y."/>
            <person name="Liang C."/>
            <person name="Hu X."/>
            <person name="Xu J."/>
            <person name="Yu X."/>
        </authorList>
    </citation>
    <scope>NUCLEOTIDE SEQUENCE [LARGE SCALE GENOMIC DNA]</scope>
    <source>
        <strain evidence="2">Henan</strain>
    </source>
</reference>
<feature type="chain" id="PRO_5003505894" evidence="1">
    <location>
        <begin position="22"/>
        <end position="500"/>
    </location>
</feature>
<feature type="signal peptide" evidence="1">
    <location>
        <begin position="1"/>
        <end position="21"/>
    </location>
</feature>
<reference key="2">
    <citation type="submission" date="2011-10" db="EMBL/GenBank/DDBJ databases">
        <title>The genome and transcriptome sequence of Clonorchis sinensis provide insights into the carcinogenic liver fluke.</title>
        <authorList>
            <person name="Wang X."/>
            <person name="Huang Y."/>
            <person name="Chen W."/>
            <person name="Liu H."/>
            <person name="Guo L."/>
            <person name="Chen Y."/>
            <person name="Luo F."/>
            <person name="Zhou W."/>
            <person name="Sun J."/>
            <person name="Mao Q."/>
            <person name="Liang P."/>
            <person name="Zhou C."/>
            <person name="Tian Y."/>
            <person name="Men J."/>
            <person name="Lv X."/>
            <person name="Huang L."/>
            <person name="Zhou J."/>
            <person name="Hu Y."/>
            <person name="Li R."/>
            <person name="Zhang F."/>
            <person name="Lei H."/>
            <person name="Li X."/>
            <person name="Hu X."/>
            <person name="Liang C."/>
            <person name="Xu J."/>
            <person name="Wu Z."/>
            <person name="Yu X."/>
        </authorList>
    </citation>
    <scope>NUCLEOTIDE SEQUENCE</scope>
    <source>
        <strain>Henan</strain>
    </source>
</reference>
<dbReference type="EMBL" id="DF142831">
    <property type="protein sequence ID" value="GAA47247.1"/>
    <property type="molecule type" value="Genomic_DNA"/>
</dbReference>
<evidence type="ECO:0000256" key="1">
    <source>
        <dbReference type="SAM" id="SignalP"/>
    </source>
</evidence>
<accession>G7Y2R0</accession>
<keyword evidence="1" id="KW-0732">Signal</keyword>
<dbReference type="Proteomes" id="UP000008909">
    <property type="component" value="Unassembled WGS sequence"/>
</dbReference>
<evidence type="ECO:0000313" key="3">
    <source>
        <dbReference type="Proteomes" id="UP000008909"/>
    </source>
</evidence>
<evidence type="ECO:0000313" key="2">
    <source>
        <dbReference type="EMBL" id="GAA47247.1"/>
    </source>
</evidence>
<organism evidence="2 3">
    <name type="scientific">Clonorchis sinensis</name>
    <name type="common">Chinese liver fluke</name>
    <dbReference type="NCBI Taxonomy" id="79923"/>
    <lineage>
        <taxon>Eukaryota</taxon>
        <taxon>Metazoa</taxon>
        <taxon>Spiralia</taxon>
        <taxon>Lophotrochozoa</taxon>
        <taxon>Platyhelminthes</taxon>
        <taxon>Trematoda</taxon>
        <taxon>Digenea</taxon>
        <taxon>Opisthorchiida</taxon>
        <taxon>Opisthorchiata</taxon>
        <taxon>Opisthorchiidae</taxon>
        <taxon>Clonorchis</taxon>
    </lineage>
</organism>